<evidence type="ECO:0000256" key="9">
    <source>
        <dbReference type="ARBA" id="ARBA00023033"/>
    </source>
</evidence>
<dbReference type="GO" id="GO:0020037">
    <property type="term" value="F:heme binding"/>
    <property type="evidence" value="ECO:0007669"/>
    <property type="project" value="InterPro"/>
</dbReference>
<keyword evidence="3 11" id="KW-0349">Heme</keyword>
<dbReference type="InterPro" id="IPR017972">
    <property type="entry name" value="Cyt_P450_CS"/>
</dbReference>
<dbReference type="InterPro" id="IPR050665">
    <property type="entry name" value="Cytochrome_P450_Monooxygen"/>
</dbReference>
<dbReference type="CDD" id="cd20642">
    <property type="entry name" value="CYP72"/>
    <property type="match status" value="1"/>
</dbReference>
<keyword evidence="10" id="KW-0472">Membrane</keyword>
<dbReference type="GO" id="GO:0004497">
    <property type="term" value="F:monooxygenase activity"/>
    <property type="evidence" value="ECO:0007669"/>
    <property type="project" value="UniProtKB-KW"/>
</dbReference>
<feature type="binding site" description="axial binding residue" evidence="11">
    <location>
        <position position="475"/>
    </location>
    <ligand>
        <name>heme</name>
        <dbReference type="ChEBI" id="CHEBI:30413"/>
    </ligand>
    <ligandPart>
        <name>Fe</name>
        <dbReference type="ChEBI" id="CHEBI:18248"/>
    </ligandPart>
</feature>
<dbReference type="InterPro" id="IPR001128">
    <property type="entry name" value="Cyt_P450"/>
</dbReference>
<dbReference type="SUPFAM" id="SSF48264">
    <property type="entry name" value="Cytochrome P450"/>
    <property type="match status" value="1"/>
</dbReference>
<comment type="subcellular location">
    <subcellularLocation>
        <location evidence="1">Membrane</location>
    </subcellularLocation>
</comment>
<evidence type="ECO:0000256" key="8">
    <source>
        <dbReference type="ARBA" id="ARBA00023004"/>
    </source>
</evidence>
<dbReference type="AlphaFoldDB" id="A0A7L7RB22"/>
<sequence length="527" mass="60919">MEMKMERQWIAICFGGAAALVLLIWAWEVLNWVWLRPRRLEKRLRETGLKGSSYRLLFGDTKEMSMMIKQAQSKPISLCDDLVPRVLPFQHQGLNSYGKNFFTWLGPKPMVHITDPDMIREVLSKNSIFQKPKPHPLGKLLVYGLVNLDGEKWTKHRKILNPAFHLEKLKKMLPVFYLSCREMLMKWEDLITDSAEGSYSFELDVWPHLQTLTSNVISRTAFGSSYEEGRRIFELQNEQALYAVQVFRSLYIPGWRFLPTENNKRMKEINREVKASVRNIINKRVKEMKESGEGNKDDLLGLLLEQNSKEIEKHGDKKSGMTIEEVIEECKLFYFAGQETTSVLLVWTMILLSKHQDWQARARHEVFQVFGNNKVDYDALNHLKTVTMILYEVLRLYPPAIVVGRTIHEETKLGEITLPVGVQISLQILLMHHDEQVWGEDAKEFKPERFAQGVTKVSNGGQVTFVPFGWGPRICIGQNFAMLEAKMAISMILQRFELQLSPSYTHAPHTVLTLQPQYGANLILTKL</sequence>
<dbReference type="PRINTS" id="PR00385">
    <property type="entry name" value="P450"/>
</dbReference>
<gene>
    <name evidence="13" type="primary">CYP72A692</name>
</gene>
<accession>A0A7L7RB22</accession>
<evidence type="ECO:0000256" key="12">
    <source>
        <dbReference type="RuleBase" id="RU000461"/>
    </source>
</evidence>
<dbReference type="PRINTS" id="PR00463">
    <property type="entry name" value="EP450I"/>
</dbReference>
<keyword evidence="7 12" id="KW-0560">Oxidoreductase</keyword>
<dbReference type="FunFam" id="1.10.630.10:FF:000029">
    <property type="entry name" value="Cytochrome P450 734A1"/>
    <property type="match status" value="1"/>
</dbReference>
<name>A0A7L7RB22_NOTNI</name>
<comment type="cofactor">
    <cofactor evidence="11">
        <name>heme</name>
        <dbReference type="ChEBI" id="CHEBI:30413"/>
    </cofactor>
</comment>
<evidence type="ECO:0000313" key="13">
    <source>
        <dbReference type="EMBL" id="QNS29928.1"/>
    </source>
</evidence>
<dbReference type="GO" id="GO:0016705">
    <property type="term" value="F:oxidoreductase activity, acting on paired donors, with incorporation or reduction of molecular oxygen"/>
    <property type="evidence" value="ECO:0007669"/>
    <property type="project" value="InterPro"/>
</dbReference>
<keyword evidence="6" id="KW-1133">Transmembrane helix</keyword>
<dbReference type="PANTHER" id="PTHR24282">
    <property type="entry name" value="CYTOCHROME P450 FAMILY MEMBER"/>
    <property type="match status" value="1"/>
</dbReference>
<evidence type="ECO:0000256" key="10">
    <source>
        <dbReference type="ARBA" id="ARBA00023136"/>
    </source>
</evidence>
<keyword evidence="8 11" id="KW-0408">Iron</keyword>
<dbReference type="InterPro" id="IPR002401">
    <property type="entry name" value="Cyt_P450_E_grp-I"/>
</dbReference>
<evidence type="ECO:0000256" key="6">
    <source>
        <dbReference type="ARBA" id="ARBA00022989"/>
    </source>
</evidence>
<dbReference type="GO" id="GO:0009753">
    <property type="term" value="P:response to jasmonic acid"/>
    <property type="evidence" value="ECO:0007669"/>
    <property type="project" value="UniProtKB-ARBA"/>
</dbReference>
<proteinExistence type="evidence at transcript level"/>
<evidence type="ECO:0000256" key="2">
    <source>
        <dbReference type="ARBA" id="ARBA00010617"/>
    </source>
</evidence>
<dbReference type="InterPro" id="IPR036396">
    <property type="entry name" value="Cyt_P450_sf"/>
</dbReference>
<dbReference type="GO" id="GO:0009820">
    <property type="term" value="P:alkaloid metabolic process"/>
    <property type="evidence" value="ECO:0007669"/>
    <property type="project" value="UniProtKB-ARBA"/>
</dbReference>
<dbReference type="EMBL" id="MN168774">
    <property type="protein sequence ID" value="QNS29928.1"/>
    <property type="molecule type" value="mRNA"/>
</dbReference>
<keyword evidence="4" id="KW-0812">Transmembrane</keyword>
<evidence type="ECO:0000256" key="1">
    <source>
        <dbReference type="ARBA" id="ARBA00004370"/>
    </source>
</evidence>
<keyword evidence="5 11" id="KW-0479">Metal-binding</keyword>
<dbReference type="Pfam" id="PF00067">
    <property type="entry name" value="p450"/>
    <property type="match status" value="1"/>
</dbReference>
<dbReference type="Gene3D" id="1.10.630.10">
    <property type="entry name" value="Cytochrome P450"/>
    <property type="match status" value="1"/>
</dbReference>
<evidence type="ECO:0000256" key="4">
    <source>
        <dbReference type="ARBA" id="ARBA00022692"/>
    </source>
</evidence>
<dbReference type="PROSITE" id="PS00086">
    <property type="entry name" value="CYTOCHROME_P450"/>
    <property type="match status" value="1"/>
</dbReference>
<evidence type="ECO:0000256" key="11">
    <source>
        <dbReference type="PIRSR" id="PIRSR602401-1"/>
    </source>
</evidence>
<evidence type="ECO:0000256" key="7">
    <source>
        <dbReference type="ARBA" id="ARBA00023002"/>
    </source>
</evidence>
<dbReference type="GO" id="GO:0016020">
    <property type="term" value="C:membrane"/>
    <property type="evidence" value="ECO:0007669"/>
    <property type="project" value="UniProtKB-SubCell"/>
</dbReference>
<organism evidence="13">
    <name type="scientific">Nothapodytes nimmoniana</name>
    <name type="common">Nothapodytes foetida</name>
    <dbReference type="NCBI Taxonomy" id="159386"/>
    <lineage>
        <taxon>Eukaryota</taxon>
        <taxon>Viridiplantae</taxon>
        <taxon>Streptophyta</taxon>
        <taxon>Embryophyta</taxon>
        <taxon>Tracheophyta</taxon>
        <taxon>Spermatophyta</taxon>
        <taxon>Magnoliopsida</taxon>
        <taxon>eudicotyledons</taxon>
        <taxon>Gunneridae</taxon>
        <taxon>Pentapetalae</taxon>
        <taxon>asterids</taxon>
        <taxon>lamiids</taxon>
        <taxon>Icacinales</taxon>
        <taxon>Icacinaceae</taxon>
        <taxon>Nothapodytes</taxon>
    </lineage>
</organism>
<dbReference type="PANTHER" id="PTHR24282:SF254">
    <property type="entry name" value="CYTOCHROME P450 CYP72A219-LIKE"/>
    <property type="match status" value="1"/>
</dbReference>
<evidence type="ECO:0000256" key="5">
    <source>
        <dbReference type="ARBA" id="ARBA00022723"/>
    </source>
</evidence>
<reference evidence="13" key="1">
    <citation type="journal article" date="2020" name="Genome">
        <title>Transcriptome-wide identification and characterization of cytochrome P450s from Nothapodytes nimmoniana and their phylogenomic analysis revealed candidate cytochrome P450s involved in camptothecin biosynthetic pathway.</title>
        <authorList>
            <person name="Godbole R.C."/>
            <person name="Pable A.A."/>
            <person name="Barvkar V.T."/>
        </authorList>
    </citation>
    <scope>NUCLEOTIDE SEQUENCE</scope>
</reference>
<keyword evidence="9 12" id="KW-0503">Monooxygenase</keyword>
<protein>
    <submittedName>
        <fullName evidence="13">Cytochrome P450</fullName>
    </submittedName>
</protein>
<dbReference type="GO" id="GO:0005506">
    <property type="term" value="F:iron ion binding"/>
    <property type="evidence" value="ECO:0007669"/>
    <property type="project" value="InterPro"/>
</dbReference>
<comment type="similarity">
    <text evidence="2 12">Belongs to the cytochrome P450 family.</text>
</comment>
<evidence type="ECO:0000256" key="3">
    <source>
        <dbReference type="ARBA" id="ARBA00022617"/>
    </source>
</evidence>